<dbReference type="InterPro" id="IPR006680">
    <property type="entry name" value="Amidohydro-rel"/>
</dbReference>
<keyword evidence="1" id="KW-0456">Lyase</keyword>
<dbReference type="InterPro" id="IPR032466">
    <property type="entry name" value="Metal_Hydrolase"/>
</dbReference>
<dbReference type="InterPro" id="IPR032465">
    <property type="entry name" value="ACMSD"/>
</dbReference>
<dbReference type="Gene3D" id="3.20.20.140">
    <property type="entry name" value="Metal-dependent hydrolases"/>
    <property type="match status" value="1"/>
</dbReference>
<dbReference type="OrthoDB" id="8673173at2"/>
<dbReference type="GO" id="GO:0019748">
    <property type="term" value="P:secondary metabolic process"/>
    <property type="evidence" value="ECO:0007669"/>
    <property type="project" value="TreeGrafter"/>
</dbReference>
<keyword evidence="3" id="KW-0378">Hydrolase</keyword>
<keyword evidence="4" id="KW-1185">Reference proteome</keyword>
<dbReference type="Proteomes" id="UP000244729">
    <property type="component" value="Chromosome"/>
</dbReference>
<dbReference type="GO" id="GO:0016787">
    <property type="term" value="F:hydrolase activity"/>
    <property type="evidence" value="ECO:0007669"/>
    <property type="project" value="UniProtKB-KW"/>
</dbReference>
<evidence type="ECO:0000259" key="2">
    <source>
        <dbReference type="Pfam" id="PF04909"/>
    </source>
</evidence>
<reference evidence="3 4" key="1">
    <citation type="submission" date="2018-04" db="EMBL/GenBank/DDBJ databases">
        <authorList>
            <person name="Li J."/>
        </authorList>
    </citation>
    <scope>NUCLEOTIDE SEQUENCE [LARGE SCALE GENOMIC DNA]</scope>
    <source>
        <strain evidence="4">30A</strain>
    </source>
</reference>
<dbReference type="RefSeq" id="WP_108594625.1">
    <property type="nucleotide sequence ID" value="NZ_CP028913.1"/>
</dbReference>
<name>A0A2S0WU84_9MICO</name>
<dbReference type="GO" id="GO:0016831">
    <property type="term" value="F:carboxy-lyase activity"/>
    <property type="evidence" value="ECO:0007669"/>
    <property type="project" value="InterPro"/>
</dbReference>
<protein>
    <submittedName>
        <fullName evidence="3">Amidohydrolase</fullName>
    </submittedName>
</protein>
<accession>A0A2S0WU84</accession>
<proteinExistence type="predicted"/>
<dbReference type="AlphaFoldDB" id="A0A2S0WU84"/>
<evidence type="ECO:0000313" key="3">
    <source>
        <dbReference type="EMBL" id="AWB94804.1"/>
    </source>
</evidence>
<dbReference type="PANTHER" id="PTHR21240">
    <property type="entry name" value="2-AMINO-3-CARBOXYLMUCONATE-6-SEMIALDEHYDE DECARBOXYLASE"/>
    <property type="match status" value="1"/>
</dbReference>
<dbReference type="PANTHER" id="PTHR21240:SF28">
    <property type="entry name" value="ISO-OROTATE DECARBOXYLASE (EUROFUNG)"/>
    <property type="match status" value="1"/>
</dbReference>
<sequence length="321" mass="34103">MTGTDVHTHLVPTVGAADAAAAGLSVDANGRLLVADHAAGPAVIYRPDALAAWLDTAGLDRALVSIPPPLYRQGLDEPSARSWARSVNDALFAQLVEHPRLDALGYLPFEHPEVAREELDRLAASEHPVGFTAAAGGRSVSLADPRLRPVWSRLVELDIPLLLHPGGSPDTRLDDAYLHNLIGNPHETAIAASQLLLGEVLSSYPGLRIALVHGGGTLPALLGRLQQGVRSRRPGVPEDIDLRAQARGLWSDCLTHDEGALRLAAGVFGTDHLLLGSDWPFPMGYDDPLAHARDAIPEHASRIAGTNADDYLGHRLSRGSA</sequence>
<dbReference type="SUPFAM" id="SSF51556">
    <property type="entry name" value="Metallo-dependent hydrolases"/>
    <property type="match status" value="1"/>
</dbReference>
<organism evidence="3 4">
    <name type="scientific">Agromyces badenianii</name>
    <dbReference type="NCBI Taxonomy" id="2080742"/>
    <lineage>
        <taxon>Bacteria</taxon>
        <taxon>Bacillati</taxon>
        <taxon>Actinomycetota</taxon>
        <taxon>Actinomycetes</taxon>
        <taxon>Micrococcales</taxon>
        <taxon>Microbacteriaceae</taxon>
        <taxon>Agromyces</taxon>
    </lineage>
</organism>
<dbReference type="Pfam" id="PF04909">
    <property type="entry name" value="Amidohydro_2"/>
    <property type="match status" value="1"/>
</dbReference>
<feature type="domain" description="Amidohydrolase-related" evidence="2">
    <location>
        <begin position="5"/>
        <end position="308"/>
    </location>
</feature>
<dbReference type="EMBL" id="CP028913">
    <property type="protein sequence ID" value="AWB94804.1"/>
    <property type="molecule type" value="Genomic_DNA"/>
</dbReference>
<evidence type="ECO:0000256" key="1">
    <source>
        <dbReference type="ARBA" id="ARBA00023239"/>
    </source>
</evidence>
<dbReference type="GO" id="GO:0005737">
    <property type="term" value="C:cytoplasm"/>
    <property type="evidence" value="ECO:0007669"/>
    <property type="project" value="TreeGrafter"/>
</dbReference>
<dbReference type="KEGG" id="agm:DCE93_03310"/>
<evidence type="ECO:0000313" key="4">
    <source>
        <dbReference type="Proteomes" id="UP000244729"/>
    </source>
</evidence>
<gene>
    <name evidence="3" type="ORF">DCE93_03310</name>
</gene>